<proteinExistence type="predicted"/>
<comment type="caution">
    <text evidence="1">The sequence shown here is derived from an EMBL/GenBank/DDBJ whole genome shotgun (WGS) entry which is preliminary data.</text>
</comment>
<organism evidence="1 2">
    <name type="scientific">Segatella copri</name>
    <dbReference type="NCBI Taxonomy" id="165179"/>
    <lineage>
        <taxon>Bacteria</taxon>
        <taxon>Pseudomonadati</taxon>
        <taxon>Bacteroidota</taxon>
        <taxon>Bacteroidia</taxon>
        <taxon>Bacteroidales</taxon>
        <taxon>Prevotellaceae</taxon>
        <taxon>Segatella</taxon>
    </lineage>
</organism>
<protein>
    <submittedName>
        <fullName evidence="1">Uncharacterized protein</fullName>
    </submittedName>
</protein>
<dbReference type="RefSeq" id="WP_153112635.1">
    <property type="nucleotide sequence ID" value="NZ_VZAS01000027.1"/>
</dbReference>
<reference evidence="2" key="1">
    <citation type="submission" date="2019-09" db="EMBL/GenBank/DDBJ databases">
        <title>Distinct polysaccharide growth profiles of human intestinal Prevotella copri isolates.</title>
        <authorList>
            <person name="Fehlner-Peach H."/>
            <person name="Magnabosco C."/>
            <person name="Raghavan V."/>
            <person name="Scher J.U."/>
            <person name="Tett A."/>
            <person name="Cox L.M."/>
            <person name="Gottsegen C."/>
            <person name="Watters A."/>
            <person name="Wiltshire- Gordon J.D."/>
            <person name="Segata N."/>
            <person name="Bonneau R."/>
            <person name="Littman D.R."/>
        </authorList>
    </citation>
    <scope>NUCLEOTIDE SEQUENCE [LARGE SCALE GENOMIC DNA]</scope>
    <source>
        <strain evidence="2">iP54</strain>
    </source>
</reference>
<evidence type="ECO:0000313" key="2">
    <source>
        <dbReference type="Proteomes" id="UP000420635"/>
    </source>
</evidence>
<accession>A0A646HIU4</accession>
<gene>
    <name evidence="1" type="ORF">F7D59_04470</name>
</gene>
<dbReference type="AlphaFoldDB" id="A0A646HIU4"/>
<sequence length="138" mass="14654">MKKMIFVVSCVAIAIAGVLGVSEFNSEELTNNDLLIENVEALASGEGFTGKFNGQDWDTEKHFYNKIGEDWCPVKFSCTYVDGTYNAGISVNVGAPGGTPSISGSLSYTSGASQYPGHYINCHSGSGNCFNGTDCVRD</sequence>
<dbReference type="EMBL" id="VZBQ01000049">
    <property type="protein sequence ID" value="MQN89130.1"/>
    <property type="molecule type" value="Genomic_DNA"/>
</dbReference>
<name>A0A646HIU4_9BACT</name>
<evidence type="ECO:0000313" key="1">
    <source>
        <dbReference type="EMBL" id="MQN89130.1"/>
    </source>
</evidence>
<dbReference type="Proteomes" id="UP000420635">
    <property type="component" value="Unassembled WGS sequence"/>
</dbReference>